<gene>
    <name evidence="2" type="ORF">S06H3_49313</name>
</gene>
<dbReference type="InterPro" id="IPR015797">
    <property type="entry name" value="NUDIX_hydrolase-like_dom_sf"/>
</dbReference>
<name>X1MRN5_9ZZZZ</name>
<dbReference type="Gene3D" id="3.90.79.10">
    <property type="entry name" value="Nucleoside Triphosphate Pyrophosphohydrolase"/>
    <property type="match status" value="1"/>
</dbReference>
<feature type="domain" description="Nudix hydrolase" evidence="1">
    <location>
        <begin position="1"/>
        <end position="106"/>
    </location>
</feature>
<dbReference type="InterPro" id="IPR000086">
    <property type="entry name" value="NUDIX_hydrolase_dom"/>
</dbReference>
<sequence length="106" mass="12721">MWGGVAGFVEEDEDPYETAIKEIKEEVGVEEKDLLLVKKEDAIKFVDLYEDKLYDWIVYPFLFHIKGKDKIQIDWEHTEYRWIKPSELKGYDTVPRFKEVVSKIYE</sequence>
<dbReference type="SUPFAM" id="SSF55811">
    <property type="entry name" value="Nudix"/>
    <property type="match status" value="1"/>
</dbReference>
<dbReference type="AlphaFoldDB" id="X1MRN5"/>
<proteinExistence type="predicted"/>
<reference evidence="2" key="1">
    <citation type="journal article" date="2014" name="Front. Microbiol.">
        <title>High frequency of phylogenetically diverse reductive dehalogenase-homologous genes in deep subseafloor sedimentary metagenomes.</title>
        <authorList>
            <person name="Kawai M."/>
            <person name="Futagami T."/>
            <person name="Toyoda A."/>
            <person name="Takaki Y."/>
            <person name="Nishi S."/>
            <person name="Hori S."/>
            <person name="Arai W."/>
            <person name="Tsubouchi T."/>
            <person name="Morono Y."/>
            <person name="Uchiyama I."/>
            <person name="Ito T."/>
            <person name="Fujiyama A."/>
            <person name="Inagaki F."/>
            <person name="Takami H."/>
        </authorList>
    </citation>
    <scope>NUCLEOTIDE SEQUENCE</scope>
    <source>
        <strain evidence="2">Expedition CK06-06</strain>
    </source>
</reference>
<dbReference type="PROSITE" id="PS51462">
    <property type="entry name" value="NUDIX"/>
    <property type="match status" value="1"/>
</dbReference>
<dbReference type="EMBL" id="BARV01031129">
    <property type="protein sequence ID" value="GAI34322.1"/>
    <property type="molecule type" value="Genomic_DNA"/>
</dbReference>
<protein>
    <recommendedName>
        <fullName evidence="1">Nudix hydrolase domain-containing protein</fullName>
    </recommendedName>
</protein>
<evidence type="ECO:0000259" key="1">
    <source>
        <dbReference type="PROSITE" id="PS51462"/>
    </source>
</evidence>
<organism evidence="2">
    <name type="scientific">marine sediment metagenome</name>
    <dbReference type="NCBI Taxonomy" id="412755"/>
    <lineage>
        <taxon>unclassified sequences</taxon>
        <taxon>metagenomes</taxon>
        <taxon>ecological metagenomes</taxon>
    </lineage>
</organism>
<comment type="caution">
    <text evidence="2">The sequence shown here is derived from an EMBL/GenBank/DDBJ whole genome shotgun (WGS) entry which is preliminary data.</text>
</comment>
<dbReference type="Pfam" id="PF00293">
    <property type="entry name" value="NUDIX"/>
    <property type="match status" value="1"/>
</dbReference>
<accession>X1MRN5</accession>
<evidence type="ECO:0000313" key="2">
    <source>
        <dbReference type="EMBL" id="GAI34322.1"/>
    </source>
</evidence>